<proteinExistence type="predicted"/>
<protein>
    <submittedName>
        <fullName evidence="1">Uncharacterized protein</fullName>
    </submittedName>
</protein>
<evidence type="ECO:0000313" key="2">
    <source>
        <dbReference type="Proteomes" id="UP000019146"/>
    </source>
</evidence>
<dbReference type="AlphaFoldDB" id="A0A0P0RE82"/>
<gene>
    <name evidence="1" type="ORF">K788_0009112</name>
</gene>
<dbReference type="EMBL" id="CP012747">
    <property type="protein sequence ID" value="ALL66691.1"/>
    <property type="molecule type" value="Genomic_DNA"/>
</dbReference>
<organism evidence="1 2">
    <name type="scientific">Paraburkholderia caribensis MBA4</name>
    <dbReference type="NCBI Taxonomy" id="1323664"/>
    <lineage>
        <taxon>Bacteria</taxon>
        <taxon>Pseudomonadati</taxon>
        <taxon>Pseudomonadota</taxon>
        <taxon>Betaproteobacteria</taxon>
        <taxon>Burkholderiales</taxon>
        <taxon>Burkholderiaceae</taxon>
        <taxon>Paraburkholderia</taxon>
    </lineage>
</organism>
<dbReference type="Proteomes" id="UP000019146">
    <property type="component" value="Chromosome 2"/>
</dbReference>
<accession>A0A0P0RE82</accession>
<name>A0A0P0RE82_9BURK</name>
<reference evidence="1 2" key="1">
    <citation type="journal article" date="2014" name="Genome Announc.">
        <title>Draft Genome Sequence of the Haloacid-Degrading Burkholderia caribensis Strain MBA4.</title>
        <authorList>
            <person name="Pan Y."/>
            <person name="Kong K.F."/>
            <person name="Tsang J.S."/>
        </authorList>
    </citation>
    <scope>NUCLEOTIDE SEQUENCE [LARGE SCALE GENOMIC DNA]</scope>
    <source>
        <strain evidence="1 2">MBA4</strain>
    </source>
</reference>
<dbReference type="KEGG" id="bcai:K788_0009112"/>
<evidence type="ECO:0000313" key="1">
    <source>
        <dbReference type="EMBL" id="ALL66691.1"/>
    </source>
</evidence>
<sequence>MSRCGSVFWPLRRHPGCAFALHETPFVCLPFSLASAIR</sequence>